<dbReference type="Proteomes" id="UP000033423">
    <property type="component" value="Unassembled WGS sequence"/>
</dbReference>
<dbReference type="AlphaFoldDB" id="A0A0F3GIH8"/>
<dbReference type="EMBL" id="LACI01002576">
    <property type="protein sequence ID" value="KJU81745.1"/>
    <property type="molecule type" value="Genomic_DNA"/>
</dbReference>
<keyword evidence="2" id="KW-1185">Reference proteome</keyword>
<comment type="caution">
    <text evidence="1">The sequence shown here is derived from an EMBL/GenBank/DDBJ whole genome shotgun (WGS) entry which is preliminary data.</text>
</comment>
<organism evidence="1 2">
    <name type="scientific">Candidatus Magnetobacterium bavaricum</name>
    <dbReference type="NCBI Taxonomy" id="29290"/>
    <lineage>
        <taxon>Bacteria</taxon>
        <taxon>Pseudomonadati</taxon>
        <taxon>Nitrospirota</taxon>
        <taxon>Thermodesulfovibrionia</taxon>
        <taxon>Thermodesulfovibrionales</taxon>
        <taxon>Candidatus Magnetobacteriaceae</taxon>
        <taxon>Candidatus Magnetobacterium</taxon>
    </lineage>
</organism>
<evidence type="ECO:0000313" key="1">
    <source>
        <dbReference type="EMBL" id="KJU81745.1"/>
    </source>
</evidence>
<protein>
    <submittedName>
        <fullName evidence="1">Uncharacterized protein</fullName>
    </submittedName>
</protein>
<proteinExistence type="predicted"/>
<reference evidence="1 2" key="1">
    <citation type="submission" date="2015-02" db="EMBL/GenBank/DDBJ databases">
        <title>Single-cell genomics of uncultivated deep-branching MTB reveals a conserved set of magnetosome genes.</title>
        <authorList>
            <person name="Kolinko S."/>
            <person name="Richter M."/>
            <person name="Glockner F.O."/>
            <person name="Brachmann A."/>
            <person name="Schuler D."/>
        </authorList>
    </citation>
    <scope>NUCLEOTIDE SEQUENCE [LARGE SCALE GENOMIC DNA]</scope>
    <source>
        <strain evidence="1">TM-1</strain>
    </source>
</reference>
<name>A0A0F3GIH8_9BACT</name>
<sequence>MEVTMNQKMMESFDELIKLSTKFVSQQGGKWDHNAWLEFLSDIQKMGYNLTHDMQSYLGSMLESMKKLYGTTTATSGFETIITGISNNTIDFIKKTSGVWDHQGWEAYLKDLQKKGVELSEETTTYLGGILEAAKELYMFPIQRAKDSKK</sequence>
<accession>A0A0F3GIH8</accession>
<evidence type="ECO:0000313" key="2">
    <source>
        <dbReference type="Proteomes" id="UP000033423"/>
    </source>
</evidence>
<gene>
    <name evidence="1" type="ORF">MBAV_006062</name>
</gene>